<dbReference type="PANTHER" id="PTHR43065:SF10">
    <property type="entry name" value="PEROXIDE STRESS-ACTIVATED HISTIDINE KINASE MAK3"/>
    <property type="match status" value="1"/>
</dbReference>
<dbReference type="Gene3D" id="1.10.287.130">
    <property type="match status" value="1"/>
</dbReference>
<dbReference type="Pfam" id="PF00512">
    <property type="entry name" value="HisKA"/>
    <property type="match status" value="1"/>
</dbReference>
<gene>
    <name evidence="10" type="ORF">GR138_01140</name>
</gene>
<evidence type="ECO:0000256" key="1">
    <source>
        <dbReference type="ARBA" id="ARBA00000085"/>
    </source>
</evidence>
<keyword evidence="4" id="KW-0808">Transferase</keyword>
<evidence type="ECO:0000256" key="5">
    <source>
        <dbReference type="ARBA" id="ARBA00022741"/>
    </source>
</evidence>
<evidence type="ECO:0000256" key="6">
    <source>
        <dbReference type="ARBA" id="ARBA00022777"/>
    </source>
</evidence>
<dbReference type="Pfam" id="PF02518">
    <property type="entry name" value="HATPase_c"/>
    <property type="match status" value="1"/>
</dbReference>
<keyword evidence="5" id="KW-0547">Nucleotide-binding</keyword>
<dbReference type="InterPro" id="IPR003594">
    <property type="entry name" value="HATPase_dom"/>
</dbReference>
<dbReference type="SUPFAM" id="SSF55874">
    <property type="entry name" value="ATPase domain of HSP90 chaperone/DNA topoisomerase II/histidine kinase"/>
    <property type="match status" value="1"/>
</dbReference>
<accession>A0A6N8S9W7</accession>
<name>A0A6N8S9W7_9HYPH</name>
<organism evidence="10 11">
    <name type="scientific">Shinella kummerowiae</name>
    <dbReference type="NCBI Taxonomy" id="417745"/>
    <lineage>
        <taxon>Bacteria</taxon>
        <taxon>Pseudomonadati</taxon>
        <taxon>Pseudomonadota</taxon>
        <taxon>Alphaproteobacteria</taxon>
        <taxon>Hyphomicrobiales</taxon>
        <taxon>Rhizobiaceae</taxon>
        <taxon>Shinella</taxon>
    </lineage>
</organism>
<reference evidence="10 11" key="1">
    <citation type="submission" date="2019-12" db="EMBL/GenBank/DDBJ databases">
        <title>Shinella kummerowiae sp. nov., a symbiotic bacterium isolated from root nodules of the herbal legume Kummerowia stipulacea.</title>
        <authorList>
            <person name="Gao J."/>
        </authorList>
    </citation>
    <scope>NUCLEOTIDE SEQUENCE [LARGE SCALE GENOMIC DNA]</scope>
    <source>
        <strain evidence="10 11">CCBAU 25048</strain>
    </source>
</reference>
<dbReference type="GO" id="GO:0005524">
    <property type="term" value="F:ATP binding"/>
    <property type="evidence" value="ECO:0007669"/>
    <property type="project" value="UniProtKB-KW"/>
</dbReference>
<comment type="catalytic activity">
    <reaction evidence="1">
        <text>ATP + protein L-histidine = ADP + protein N-phospho-L-histidine.</text>
        <dbReference type="EC" id="2.7.13.3"/>
    </reaction>
</comment>
<keyword evidence="3" id="KW-0597">Phosphoprotein</keyword>
<dbReference type="PANTHER" id="PTHR43065">
    <property type="entry name" value="SENSOR HISTIDINE KINASE"/>
    <property type="match status" value="1"/>
</dbReference>
<dbReference type="AlphaFoldDB" id="A0A6N8S9W7"/>
<dbReference type="Proteomes" id="UP000435802">
    <property type="component" value="Unassembled WGS sequence"/>
</dbReference>
<keyword evidence="6 10" id="KW-0418">Kinase</keyword>
<comment type="caution">
    <text evidence="10">The sequence shown here is derived from an EMBL/GenBank/DDBJ whole genome shotgun (WGS) entry which is preliminary data.</text>
</comment>
<dbReference type="SUPFAM" id="SSF47384">
    <property type="entry name" value="Homodimeric domain of signal transducing histidine kinase"/>
    <property type="match status" value="1"/>
</dbReference>
<evidence type="ECO:0000256" key="7">
    <source>
        <dbReference type="ARBA" id="ARBA00022840"/>
    </source>
</evidence>
<dbReference type="GO" id="GO:0000155">
    <property type="term" value="F:phosphorelay sensor kinase activity"/>
    <property type="evidence" value="ECO:0007669"/>
    <property type="project" value="InterPro"/>
</dbReference>
<evidence type="ECO:0000256" key="2">
    <source>
        <dbReference type="ARBA" id="ARBA00012438"/>
    </source>
</evidence>
<sequence length="252" mass="27377">MVKSKRRRGDPSADLGRARRVANLAELSASIAHEVSNPLTAVLASSNACERWLTADPPNIERALIAVKRITRAANTACEVVNHIRVLSRRPGETREPAAVGDLVAEARDLMAEEASRYFVRLDLDVEPDLPPVAVDRIQIRQVLVNLIRNGLEAMEFVARDRTLKIAVERCGDTLQIAISDCGVGLEHPDKIFQPFFSTKFQGMGMGLAICRTIADAHAGRLFAKQNDPHGTTFVFVLPLGASSTAPHVAAA</sequence>
<dbReference type="Gene3D" id="3.30.565.10">
    <property type="entry name" value="Histidine kinase-like ATPase, C-terminal domain"/>
    <property type="match status" value="1"/>
</dbReference>
<keyword evidence="11" id="KW-1185">Reference proteome</keyword>
<feature type="domain" description="Histidine kinase" evidence="9">
    <location>
        <begin position="30"/>
        <end position="242"/>
    </location>
</feature>
<evidence type="ECO:0000256" key="4">
    <source>
        <dbReference type="ARBA" id="ARBA00022679"/>
    </source>
</evidence>
<dbReference type="OrthoDB" id="226486at2"/>
<evidence type="ECO:0000313" key="11">
    <source>
        <dbReference type="Proteomes" id="UP000435802"/>
    </source>
</evidence>
<dbReference type="InterPro" id="IPR036890">
    <property type="entry name" value="HATPase_C_sf"/>
</dbReference>
<evidence type="ECO:0000256" key="3">
    <source>
        <dbReference type="ARBA" id="ARBA00022553"/>
    </source>
</evidence>
<keyword evidence="8" id="KW-0902">Two-component regulatory system</keyword>
<dbReference type="InterPro" id="IPR036097">
    <property type="entry name" value="HisK_dim/P_sf"/>
</dbReference>
<dbReference type="PROSITE" id="PS50109">
    <property type="entry name" value="HIS_KIN"/>
    <property type="match status" value="1"/>
</dbReference>
<evidence type="ECO:0000313" key="10">
    <source>
        <dbReference type="EMBL" id="MXN43772.1"/>
    </source>
</evidence>
<dbReference type="InterPro" id="IPR003661">
    <property type="entry name" value="HisK_dim/P_dom"/>
</dbReference>
<dbReference type="RefSeq" id="WP_160856776.1">
    <property type="nucleotide sequence ID" value="NZ_WUMK01000001.1"/>
</dbReference>
<dbReference type="SMART" id="SM00388">
    <property type="entry name" value="HisKA"/>
    <property type="match status" value="1"/>
</dbReference>
<dbReference type="EC" id="2.7.13.3" evidence="2"/>
<dbReference type="SMART" id="SM00387">
    <property type="entry name" value="HATPase_c"/>
    <property type="match status" value="1"/>
</dbReference>
<dbReference type="PRINTS" id="PR00344">
    <property type="entry name" value="BCTRLSENSOR"/>
</dbReference>
<dbReference type="InterPro" id="IPR005467">
    <property type="entry name" value="His_kinase_dom"/>
</dbReference>
<evidence type="ECO:0000259" key="9">
    <source>
        <dbReference type="PROSITE" id="PS50109"/>
    </source>
</evidence>
<keyword evidence="7" id="KW-0067">ATP-binding</keyword>
<protein>
    <recommendedName>
        <fullName evidence="2">histidine kinase</fullName>
        <ecNumber evidence="2">2.7.13.3</ecNumber>
    </recommendedName>
</protein>
<evidence type="ECO:0000256" key="8">
    <source>
        <dbReference type="ARBA" id="ARBA00023012"/>
    </source>
</evidence>
<dbReference type="EMBL" id="WUMK01000001">
    <property type="protein sequence ID" value="MXN43772.1"/>
    <property type="molecule type" value="Genomic_DNA"/>
</dbReference>
<dbReference type="InterPro" id="IPR004358">
    <property type="entry name" value="Sig_transdc_His_kin-like_C"/>
</dbReference>
<proteinExistence type="predicted"/>
<dbReference type="CDD" id="cd00082">
    <property type="entry name" value="HisKA"/>
    <property type="match status" value="1"/>
</dbReference>